<keyword evidence="5" id="KW-1133">Transmembrane helix</keyword>
<evidence type="ECO:0000313" key="8">
    <source>
        <dbReference type="EMBL" id="GIJ50225.1"/>
    </source>
</evidence>
<evidence type="ECO:0000259" key="7">
    <source>
        <dbReference type="Pfam" id="PF07732"/>
    </source>
</evidence>
<dbReference type="RefSeq" id="WP_203903667.1">
    <property type="nucleotide sequence ID" value="NZ_BOPF01000034.1"/>
</dbReference>
<proteinExistence type="predicted"/>
<dbReference type="InterPro" id="IPR011707">
    <property type="entry name" value="Cu-oxidase-like_N"/>
</dbReference>
<dbReference type="SUPFAM" id="SSF49503">
    <property type="entry name" value="Cupredoxins"/>
    <property type="match status" value="3"/>
</dbReference>
<dbReference type="InterPro" id="IPR002355">
    <property type="entry name" value="Cu_oxidase_Cu_BS"/>
</dbReference>
<evidence type="ECO:0000256" key="5">
    <source>
        <dbReference type="SAM" id="Phobius"/>
    </source>
</evidence>
<evidence type="ECO:0000313" key="9">
    <source>
        <dbReference type="Proteomes" id="UP000619260"/>
    </source>
</evidence>
<keyword evidence="9" id="KW-1185">Reference proteome</keyword>
<evidence type="ECO:0000259" key="6">
    <source>
        <dbReference type="Pfam" id="PF07731"/>
    </source>
</evidence>
<dbReference type="Gene3D" id="2.60.40.420">
    <property type="entry name" value="Cupredoxins - blue copper proteins"/>
    <property type="match status" value="3"/>
</dbReference>
<evidence type="ECO:0000256" key="2">
    <source>
        <dbReference type="ARBA" id="ARBA00023002"/>
    </source>
</evidence>
<dbReference type="GO" id="GO:0016491">
    <property type="term" value="F:oxidoreductase activity"/>
    <property type="evidence" value="ECO:0007669"/>
    <property type="project" value="UniProtKB-KW"/>
</dbReference>
<dbReference type="Proteomes" id="UP000619260">
    <property type="component" value="Unassembled WGS sequence"/>
</dbReference>
<feature type="transmembrane region" description="Helical" evidence="5">
    <location>
        <begin position="62"/>
        <end position="80"/>
    </location>
</feature>
<dbReference type="InterPro" id="IPR008972">
    <property type="entry name" value="Cupredoxin"/>
</dbReference>
<feature type="transmembrane region" description="Helical" evidence="5">
    <location>
        <begin position="87"/>
        <end position="104"/>
    </location>
</feature>
<keyword evidence="5" id="KW-0812">Transmembrane</keyword>
<keyword evidence="2" id="KW-0560">Oxidoreductase</keyword>
<feature type="region of interest" description="Disordered" evidence="4">
    <location>
        <begin position="170"/>
        <end position="191"/>
    </location>
</feature>
<dbReference type="GO" id="GO:0005507">
    <property type="term" value="F:copper ion binding"/>
    <property type="evidence" value="ECO:0007669"/>
    <property type="project" value="InterPro"/>
</dbReference>
<feature type="transmembrane region" description="Helical" evidence="5">
    <location>
        <begin position="116"/>
        <end position="136"/>
    </location>
</feature>
<dbReference type="Pfam" id="PF07732">
    <property type="entry name" value="Cu-oxidase_3"/>
    <property type="match status" value="1"/>
</dbReference>
<evidence type="ECO:0000256" key="4">
    <source>
        <dbReference type="SAM" id="MobiDB-lite"/>
    </source>
</evidence>
<feature type="domain" description="Plastocyanin-like" evidence="6">
    <location>
        <begin position="505"/>
        <end position="603"/>
    </location>
</feature>
<dbReference type="InterPro" id="IPR045087">
    <property type="entry name" value="Cu-oxidase_fam"/>
</dbReference>
<name>A0A8J3YUT0_9ACTN</name>
<reference evidence="8" key="1">
    <citation type="submission" date="2021-01" db="EMBL/GenBank/DDBJ databases">
        <title>Whole genome shotgun sequence of Virgisporangium aliadipatigenens NBRC 105644.</title>
        <authorList>
            <person name="Komaki H."/>
            <person name="Tamura T."/>
        </authorList>
    </citation>
    <scope>NUCLEOTIDE SEQUENCE</scope>
    <source>
        <strain evidence="8">NBRC 105644</strain>
    </source>
</reference>
<sequence length="609" mass="64319">MFLGLIGGDLTLAFAAAIAAGFAGRRAGRGRALTITAGLVAARLVMAVALLIAGGWPLVSDRVLIGLPVAVVPMVWALVATRKGAENAVAVHTAVAGVFVSTWWQYAPPAPADRSIAVAVSLLLLGAAAGGSALLVRLRAEHRPARAPWLTIAVVVALVGGFLGGARTEADGGDHHHAIDARDWGGGGERTAAPRRVSQFTAPAERAADVAVTLVARRTTIRSNGGSRLDALTFNGVAPGPVIRVRQGQLLEVTLLNENVAEGVTVHWHGIDVPNAEDGVPGLTQDAVRPGGRHVYRFEPDRPGTYWYHTHNSADGTVQRGLFGALIVDPAQQPVPDRFERTIFVHEWPDGTTDLVDTARRQQVAPGRIVYLRLINSSTATQRVDTAGTPLVVAALDGNPIDGATELPAGTAFELAAGGRYDLTFTMPDRPVTIRGDGDAVTVLSPGGDAGPAAAGDGPLFDPAGYGTRPAQPPLKGRYDRDFTLILEDGFALQDGIPTYGTLMNGRLVPHVPTLMVADGDLVHVRIVNRSMDDHPMHLHGHRVLVQRRGGEPTTGSPWWTDTLNVAPGQVFDVVFRADNPGVWMDHCHNLEHAANGMIMNLAYAGVNT</sequence>
<evidence type="ECO:0000256" key="1">
    <source>
        <dbReference type="ARBA" id="ARBA00022723"/>
    </source>
</evidence>
<keyword evidence="3" id="KW-0186">Copper</keyword>
<dbReference type="PANTHER" id="PTHR11709:SF394">
    <property type="entry name" value="FI03373P-RELATED"/>
    <property type="match status" value="1"/>
</dbReference>
<dbReference type="CDD" id="cd04202">
    <property type="entry name" value="CuRO_D2_2dMcoN_like"/>
    <property type="match status" value="1"/>
</dbReference>
<keyword evidence="5" id="KW-0472">Membrane</keyword>
<dbReference type="EMBL" id="BOPF01000034">
    <property type="protein sequence ID" value="GIJ50225.1"/>
    <property type="molecule type" value="Genomic_DNA"/>
</dbReference>
<dbReference type="PROSITE" id="PS00080">
    <property type="entry name" value="MULTICOPPER_OXIDASE2"/>
    <property type="match status" value="1"/>
</dbReference>
<accession>A0A8J3YUT0</accession>
<organism evidence="8 9">
    <name type="scientific">Virgisporangium aliadipatigenens</name>
    <dbReference type="NCBI Taxonomy" id="741659"/>
    <lineage>
        <taxon>Bacteria</taxon>
        <taxon>Bacillati</taxon>
        <taxon>Actinomycetota</taxon>
        <taxon>Actinomycetes</taxon>
        <taxon>Micromonosporales</taxon>
        <taxon>Micromonosporaceae</taxon>
        <taxon>Virgisporangium</taxon>
    </lineage>
</organism>
<dbReference type="AlphaFoldDB" id="A0A8J3YUT0"/>
<feature type="transmembrane region" description="Helical" evidence="5">
    <location>
        <begin position="6"/>
        <end position="23"/>
    </location>
</feature>
<feature type="transmembrane region" description="Helical" evidence="5">
    <location>
        <begin position="35"/>
        <end position="56"/>
    </location>
</feature>
<evidence type="ECO:0000256" key="3">
    <source>
        <dbReference type="ARBA" id="ARBA00023008"/>
    </source>
</evidence>
<gene>
    <name evidence="8" type="ORF">Val02_71110</name>
</gene>
<comment type="caution">
    <text evidence="8">The sequence shown here is derived from an EMBL/GenBank/DDBJ whole genome shotgun (WGS) entry which is preliminary data.</text>
</comment>
<dbReference type="PANTHER" id="PTHR11709">
    <property type="entry name" value="MULTI-COPPER OXIDASE"/>
    <property type="match status" value="1"/>
</dbReference>
<dbReference type="InterPro" id="IPR011706">
    <property type="entry name" value="Cu-oxidase_C"/>
</dbReference>
<protein>
    <submittedName>
        <fullName evidence="8">Uncharacterized protein</fullName>
    </submittedName>
</protein>
<dbReference type="Pfam" id="PF07731">
    <property type="entry name" value="Cu-oxidase_2"/>
    <property type="match status" value="1"/>
</dbReference>
<feature type="domain" description="Plastocyanin-like" evidence="7">
    <location>
        <begin position="218"/>
        <end position="332"/>
    </location>
</feature>
<feature type="compositionally biased region" description="Basic and acidic residues" evidence="4">
    <location>
        <begin position="170"/>
        <end position="183"/>
    </location>
</feature>
<keyword evidence="1" id="KW-0479">Metal-binding</keyword>
<feature type="transmembrane region" description="Helical" evidence="5">
    <location>
        <begin position="148"/>
        <end position="166"/>
    </location>
</feature>